<accession>A0A292PVH8</accession>
<reference evidence="1" key="1">
    <citation type="submission" date="2015-10" db="EMBL/GenBank/DDBJ databases">
        <authorList>
            <person name="Regsiter A."/>
            <person name="william w."/>
        </authorList>
    </citation>
    <scope>NUCLEOTIDE SEQUENCE</scope>
    <source>
        <strain evidence="1">Montdore</strain>
    </source>
</reference>
<evidence type="ECO:0000313" key="2">
    <source>
        <dbReference type="Proteomes" id="UP001412239"/>
    </source>
</evidence>
<sequence length="99" mass="11046">MATTTGTPLASHRGYWPVILNYGGHYPRLPDPVQSILIVVFFTPFLVIPGTTPAPKFPFPPQVYVKLLTSNLPAKCLRKMVLLVDVLCQKRQAHFPIFG</sequence>
<keyword evidence="2" id="KW-1185">Reference proteome</keyword>
<dbReference type="AlphaFoldDB" id="A0A292PVH8"/>
<organism evidence="1 2">
    <name type="scientific">Tuber aestivum</name>
    <name type="common">summer truffle</name>
    <dbReference type="NCBI Taxonomy" id="59557"/>
    <lineage>
        <taxon>Eukaryota</taxon>
        <taxon>Fungi</taxon>
        <taxon>Dikarya</taxon>
        <taxon>Ascomycota</taxon>
        <taxon>Pezizomycotina</taxon>
        <taxon>Pezizomycetes</taxon>
        <taxon>Pezizales</taxon>
        <taxon>Tuberaceae</taxon>
        <taxon>Tuber</taxon>
    </lineage>
</organism>
<name>A0A292PVH8_9PEZI</name>
<dbReference type="EMBL" id="LN891040">
    <property type="protein sequence ID" value="CUS10735.1"/>
    <property type="molecule type" value="Genomic_DNA"/>
</dbReference>
<gene>
    <name evidence="1" type="ORF">GSTUAT00005185001</name>
</gene>
<proteinExistence type="predicted"/>
<protein>
    <submittedName>
        <fullName evidence="1">Uncharacterized protein</fullName>
    </submittedName>
</protein>
<evidence type="ECO:0000313" key="1">
    <source>
        <dbReference type="EMBL" id="CUS10735.1"/>
    </source>
</evidence>
<dbReference type="Proteomes" id="UP001412239">
    <property type="component" value="Unassembled WGS sequence"/>
</dbReference>